<dbReference type="Proteomes" id="UP000287651">
    <property type="component" value="Unassembled WGS sequence"/>
</dbReference>
<dbReference type="InterPro" id="IPR036869">
    <property type="entry name" value="J_dom_sf"/>
</dbReference>
<dbReference type="InterPro" id="IPR024593">
    <property type="entry name" value="DUF3444"/>
</dbReference>
<gene>
    <name evidence="3" type="ORF">B296_00043754</name>
</gene>
<dbReference type="PANTHER" id="PTHR44137:SF24">
    <property type="entry name" value="DNAJ HEAT SHOCK N-TERMINAL DOMAIN-CONTAINING PROTEIN"/>
    <property type="match status" value="1"/>
</dbReference>
<evidence type="ECO:0000313" key="4">
    <source>
        <dbReference type="Proteomes" id="UP000287651"/>
    </source>
</evidence>
<proteinExistence type="predicted"/>
<organism evidence="3 4">
    <name type="scientific">Ensete ventricosum</name>
    <name type="common">Abyssinian banana</name>
    <name type="synonym">Musa ensete</name>
    <dbReference type="NCBI Taxonomy" id="4639"/>
    <lineage>
        <taxon>Eukaryota</taxon>
        <taxon>Viridiplantae</taxon>
        <taxon>Streptophyta</taxon>
        <taxon>Embryophyta</taxon>
        <taxon>Tracheophyta</taxon>
        <taxon>Spermatophyta</taxon>
        <taxon>Magnoliopsida</taxon>
        <taxon>Liliopsida</taxon>
        <taxon>Zingiberales</taxon>
        <taxon>Musaceae</taxon>
        <taxon>Ensete</taxon>
    </lineage>
</organism>
<dbReference type="EMBL" id="AMZH03021806">
    <property type="protein sequence ID" value="RRT37865.1"/>
    <property type="molecule type" value="Genomic_DNA"/>
</dbReference>
<comment type="caution">
    <text evidence="3">The sequence shown here is derived from an EMBL/GenBank/DDBJ whole genome shotgun (WGS) entry which is preliminary data.</text>
</comment>
<dbReference type="AlphaFoldDB" id="A0A426XEH0"/>
<dbReference type="InterPro" id="IPR001623">
    <property type="entry name" value="DnaJ_domain"/>
</dbReference>
<feature type="region of interest" description="Disordered" evidence="1">
    <location>
        <begin position="211"/>
        <end position="269"/>
    </location>
</feature>
<dbReference type="PRINTS" id="PR00625">
    <property type="entry name" value="JDOMAIN"/>
</dbReference>
<dbReference type="Pfam" id="PF23551">
    <property type="entry name" value="Zn_ribbon_20"/>
    <property type="match status" value="1"/>
</dbReference>
<dbReference type="PROSITE" id="PS50076">
    <property type="entry name" value="DNAJ_2"/>
    <property type="match status" value="1"/>
</dbReference>
<feature type="region of interest" description="Disordered" evidence="1">
    <location>
        <begin position="282"/>
        <end position="303"/>
    </location>
</feature>
<dbReference type="PANTHER" id="PTHR44137">
    <property type="entry name" value="BNAC03G44070D PROTEIN"/>
    <property type="match status" value="1"/>
</dbReference>
<dbReference type="GO" id="GO:0005783">
    <property type="term" value="C:endoplasmic reticulum"/>
    <property type="evidence" value="ECO:0007669"/>
    <property type="project" value="UniProtKB-ARBA"/>
</dbReference>
<dbReference type="CDD" id="cd06257">
    <property type="entry name" value="DnaJ"/>
    <property type="match status" value="1"/>
</dbReference>
<dbReference type="Gene3D" id="1.10.287.110">
    <property type="entry name" value="DnaJ domain"/>
    <property type="match status" value="1"/>
</dbReference>
<evidence type="ECO:0000256" key="1">
    <source>
        <dbReference type="SAM" id="MobiDB-lite"/>
    </source>
</evidence>
<accession>A0A426XEH0</accession>
<feature type="compositionally biased region" description="Basic residues" evidence="1">
    <location>
        <begin position="228"/>
        <end position="240"/>
    </location>
</feature>
<evidence type="ECO:0000259" key="2">
    <source>
        <dbReference type="PROSITE" id="PS50076"/>
    </source>
</evidence>
<dbReference type="SMART" id="SM00271">
    <property type="entry name" value="DnaJ"/>
    <property type="match status" value="1"/>
</dbReference>
<feature type="region of interest" description="Disordered" evidence="1">
    <location>
        <begin position="1"/>
        <end position="31"/>
    </location>
</feature>
<feature type="domain" description="J" evidence="2">
    <location>
        <begin position="82"/>
        <end position="149"/>
    </location>
</feature>
<dbReference type="InterPro" id="IPR056988">
    <property type="entry name" value="Zn_ribbon_pln"/>
</dbReference>
<dbReference type="Pfam" id="PF11926">
    <property type="entry name" value="DUF3444"/>
    <property type="match status" value="1"/>
</dbReference>
<feature type="compositionally biased region" description="Pro residues" evidence="1">
    <location>
        <begin position="1"/>
        <end position="11"/>
    </location>
</feature>
<dbReference type="SUPFAM" id="SSF46565">
    <property type="entry name" value="Chaperone J-domain"/>
    <property type="match status" value="1"/>
</dbReference>
<reference evidence="3 4" key="1">
    <citation type="journal article" date="2014" name="Agronomy (Basel)">
        <title>A Draft Genome Sequence for Ensete ventricosum, the Drought-Tolerant Tree Against Hunger.</title>
        <authorList>
            <person name="Harrison J."/>
            <person name="Moore K.A."/>
            <person name="Paszkiewicz K."/>
            <person name="Jones T."/>
            <person name="Grant M."/>
            <person name="Ambacheew D."/>
            <person name="Muzemil S."/>
            <person name="Studholme D.J."/>
        </authorList>
    </citation>
    <scope>NUCLEOTIDE SEQUENCE [LARGE SCALE GENOMIC DNA]</scope>
</reference>
<name>A0A426XEH0_ENSVE</name>
<dbReference type="Pfam" id="PF00226">
    <property type="entry name" value="DnaJ"/>
    <property type="match status" value="1"/>
</dbReference>
<protein>
    <recommendedName>
        <fullName evidence="2">J domain-containing protein</fullName>
    </recommendedName>
</protein>
<evidence type="ECO:0000313" key="3">
    <source>
        <dbReference type="EMBL" id="RRT37865.1"/>
    </source>
</evidence>
<sequence>MEPESEPPPRPLSAEPPSAPGAEEDAEAEARRLKSLAEEKLLSSSLKSALKYAKRAARLAPDLDGVTQMVTALKVLRAEPSDHYKVLRLPPFSTPAAVRKQYKALALMLHPDKAAAHPLPAAEDAFKRVADSFRFLSDRSLKRDLDLRLRLSLSAAASAEGEAPIPPVTFWTACTTCRLLHEFDRKYVGYRLVCPSCRKSFLAVEVPAGDKPSAAHDNGAMKDEARVRVTRSRSSSRPRISRFPALVGDKKRKARVSPSPVAKMPRPSAEKTLAEIQMELIKAKGKDKSRNGGKDEEKGKEKTLAAVKKEEDNDVSLMAVEDSDFYDFDKDRTEKSFRMGQIWAIYDDDDGMPRHYGLIDEVISSNPFRMMMSWLDIQCNGDEALVLRENLGLHISCGRFKVGRKVDIDSVNCFSHYVNCERAARELYRIYPNKGSVWALYGEQNAGEDGRHYDIVVCLTSHSEMYGLSIAYLEKVVGYKTIFKRQAIGCHAIKWLKKDDMMLFSHQIPARKISEAQGLDLPRDCWELDPASLPPDLLRIGCG</sequence>